<evidence type="ECO:0000313" key="2">
    <source>
        <dbReference type="EMBL" id="GCE29906.1"/>
    </source>
</evidence>
<name>A0A402BF29_9CHLR</name>
<feature type="domain" description="DUF2249" evidence="1">
    <location>
        <begin position="15"/>
        <end position="82"/>
    </location>
</feature>
<gene>
    <name evidence="2" type="ORF">KDA_53900</name>
</gene>
<reference evidence="3" key="1">
    <citation type="submission" date="2018-12" db="EMBL/GenBank/DDBJ databases">
        <title>Tengunoibacter tsumagoiensis gen. nov., sp. nov., Dictyobacter kobayashii sp. nov., D. alpinus sp. nov., and D. joshuensis sp. nov. and description of Dictyobacteraceae fam. nov. within the order Ktedonobacterales isolated from Tengu-no-mugimeshi.</title>
        <authorList>
            <person name="Wang C.M."/>
            <person name="Zheng Y."/>
            <person name="Sakai Y."/>
            <person name="Toyoda A."/>
            <person name="Minakuchi Y."/>
            <person name="Abe K."/>
            <person name="Yokota A."/>
            <person name="Yabe S."/>
        </authorList>
    </citation>
    <scope>NUCLEOTIDE SEQUENCE [LARGE SCALE GENOMIC DNA]</scope>
    <source>
        <strain evidence="3">Uno16</strain>
    </source>
</reference>
<keyword evidence="3" id="KW-1185">Reference proteome</keyword>
<dbReference type="Pfam" id="PF10006">
    <property type="entry name" value="DUF2249"/>
    <property type="match status" value="1"/>
</dbReference>
<evidence type="ECO:0000313" key="3">
    <source>
        <dbReference type="Proteomes" id="UP000287171"/>
    </source>
</evidence>
<dbReference type="AlphaFoldDB" id="A0A402BF29"/>
<comment type="caution">
    <text evidence="2">The sequence shown here is derived from an EMBL/GenBank/DDBJ whole genome shotgun (WGS) entry which is preliminary data.</text>
</comment>
<sequence length="85" mass="9729">MISHVDQWKIDAQTVLDVRPQLERGEEPFISIMEAASTIAVDQTLLIIAPFEPVPLYSAMAQRSFSHETEEVSPTEWVVRFFKHS</sequence>
<dbReference type="InterPro" id="IPR018720">
    <property type="entry name" value="DUF2249"/>
</dbReference>
<protein>
    <recommendedName>
        <fullName evidence="1">DUF2249 domain-containing protein</fullName>
    </recommendedName>
</protein>
<proteinExistence type="predicted"/>
<dbReference type="Proteomes" id="UP000287171">
    <property type="component" value="Unassembled WGS sequence"/>
</dbReference>
<dbReference type="RefSeq" id="WP_161982430.1">
    <property type="nucleotide sequence ID" value="NZ_BIFT01000002.1"/>
</dbReference>
<accession>A0A402BF29</accession>
<organism evidence="2 3">
    <name type="scientific">Dictyobacter alpinus</name>
    <dbReference type="NCBI Taxonomy" id="2014873"/>
    <lineage>
        <taxon>Bacteria</taxon>
        <taxon>Bacillati</taxon>
        <taxon>Chloroflexota</taxon>
        <taxon>Ktedonobacteria</taxon>
        <taxon>Ktedonobacterales</taxon>
        <taxon>Dictyobacteraceae</taxon>
        <taxon>Dictyobacter</taxon>
    </lineage>
</organism>
<evidence type="ECO:0000259" key="1">
    <source>
        <dbReference type="Pfam" id="PF10006"/>
    </source>
</evidence>
<dbReference type="EMBL" id="BIFT01000002">
    <property type="protein sequence ID" value="GCE29906.1"/>
    <property type="molecule type" value="Genomic_DNA"/>
</dbReference>